<reference evidence="2 3" key="1">
    <citation type="submission" date="2015-10" db="EMBL/GenBank/DDBJ databases">
        <title>Metagenome-Assembled Genomes uncover a global brackish microbiome.</title>
        <authorList>
            <person name="Hugerth L.W."/>
            <person name="Larsson J."/>
            <person name="Alneberg J."/>
            <person name="Lindh M.V."/>
            <person name="Legrand C."/>
            <person name="Pinhassi J."/>
            <person name="Andersson A.F."/>
        </authorList>
    </citation>
    <scope>NUCLEOTIDE SEQUENCE [LARGE SCALE GENOMIC DNA]</scope>
    <source>
        <strain evidence="2">BACL22 MAG-120619-bin3</strain>
    </source>
</reference>
<proteinExistence type="predicted"/>
<dbReference type="InterPro" id="IPR050789">
    <property type="entry name" value="Diverse_Enzym_Activities"/>
</dbReference>
<comment type="caution">
    <text evidence="2">The sequence shown here is derived from an EMBL/GenBank/DDBJ whole genome shotgun (WGS) entry which is preliminary data.</text>
</comment>
<evidence type="ECO:0000313" key="2">
    <source>
        <dbReference type="EMBL" id="KRO82603.1"/>
    </source>
</evidence>
<keyword evidence="2" id="KW-0378">Hydrolase</keyword>
<name>A0A0R2TAY8_9GAMM</name>
<dbReference type="AlphaFoldDB" id="A0A0R2TAY8"/>
<accession>A0A0R2TAY8</accession>
<dbReference type="Proteomes" id="UP000051242">
    <property type="component" value="Unassembled WGS sequence"/>
</dbReference>
<dbReference type="GO" id="GO:0016787">
    <property type="term" value="F:hydrolase activity"/>
    <property type="evidence" value="ECO:0007669"/>
    <property type="project" value="UniProtKB-KW"/>
</dbReference>
<dbReference type="InterPro" id="IPR001466">
    <property type="entry name" value="Beta-lactam-related"/>
</dbReference>
<sequence length="434" mass="47281">MPYTHHLRNNGSALALFVLGAVSAFLSSTLPSIALADSPIVAERVGMSGERLALLDNNLERYNEDSRLAGQVYIVLRHGEVVAHEANGMQDVARGVAMNTDSIFRIASQTKAITSLAIMMLQERGLLDINQPLSKYLPEWSNMQVAVSDDSGGYTLQPARNEITLRHLLTHTGGMSYGTGRSAAEWQRANMQGWYFADREEPVRETIARMAALPLDAHPGENWIYGYNTDILGAVVEVVSGETLADFFANNIFAPLGMNDTHFYLPAAKRDRLATVYRPKQEGGIEAIPETNGMQSQGLYADGPRQSFSGGAGLLSTAGDYAKFLQMTLNGGELNGERLVSRKTIELMTTDHLGTIEFRPGQGFGLGFSIATDVGLRGTLGSEGEYAWGGAYHSTYWVDPVEDLVVVYLTQIIPATGLDDHITLRNGIYQAIVD</sequence>
<dbReference type="PANTHER" id="PTHR43283:SF3">
    <property type="entry name" value="BETA-LACTAMASE FAMILY PROTEIN (AFU_ORTHOLOGUE AFUA_5G07500)"/>
    <property type="match status" value="1"/>
</dbReference>
<organism evidence="2 3">
    <name type="scientific">OM182 bacterium BACL3 MAG-120619-bin3</name>
    <dbReference type="NCBI Taxonomy" id="1655593"/>
    <lineage>
        <taxon>Bacteria</taxon>
        <taxon>Pseudomonadati</taxon>
        <taxon>Pseudomonadota</taxon>
        <taxon>Gammaproteobacteria</taxon>
        <taxon>OMG group</taxon>
        <taxon>OM182 clade</taxon>
    </lineage>
</organism>
<dbReference type="Gene3D" id="3.40.710.10">
    <property type="entry name" value="DD-peptidase/beta-lactamase superfamily"/>
    <property type="match status" value="1"/>
</dbReference>
<dbReference type="PANTHER" id="PTHR43283">
    <property type="entry name" value="BETA-LACTAMASE-RELATED"/>
    <property type="match status" value="1"/>
</dbReference>
<evidence type="ECO:0000313" key="3">
    <source>
        <dbReference type="Proteomes" id="UP000051242"/>
    </source>
</evidence>
<gene>
    <name evidence="2" type="ORF">ABR85_04920</name>
</gene>
<protein>
    <submittedName>
        <fullName evidence="2">Serine hydrolase</fullName>
    </submittedName>
</protein>
<evidence type="ECO:0000259" key="1">
    <source>
        <dbReference type="Pfam" id="PF00144"/>
    </source>
</evidence>
<dbReference type="SUPFAM" id="SSF56601">
    <property type="entry name" value="beta-lactamase/transpeptidase-like"/>
    <property type="match status" value="1"/>
</dbReference>
<feature type="domain" description="Beta-lactamase-related" evidence="1">
    <location>
        <begin position="55"/>
        <end position="411"/>
    </location>
</feature>
<dbReference type="InterPro" id="IPR012338">
    <property type="entry name" value="Beta-lactam/transpept-like"/>
</dbReference>
<dbReference type="Pfam" id="PF00144">
    <property type="entry name" value="Beta-lactamase"/>
    <property type="match status" value="1"/>
</dbReference>
<dbReference type="EMBL" id="LICD01000034">
    <property type="protein sequence ID" value="KRO82603.1"/>
    <property type="molecule type" value="Genomic_DNA"/>
</dbReference>